<proteinExistence type="predicted"/>
<protein>
    <submittedName>
        <fullName evidence="1">Uncharacterized protein</fullName>
    </submittedName>
</protein>
<keyword evidence="2" id="KW-1185">Reference proteome</keyword>
<sequence>MISNEIFDYVADGDLHTKLDSVEYSTNLREIVTVGQMIERAERGE</sequence>
<dbReference type="RefSeq" id="WP_377557015.1">
    <property type="nucleotide sequence ID" value="NZ_JBHUHQ010000021.1"/>
</dbReference>
<dbReference type="EMBL" id="JBHUHQ010000021">
    <property type="protein sequence ID" value="MFD2046044.1"/>
    <property type="molecule type" value="Genomic_DNA"/>
</dbReference>
<name>A0ABW4W2M5_9BACI</name>
<evidence type="ECO:0000313" key="2">
    <source>
        <dbReference type="Proteomes" id="UP001597383"/>
    </source>
</evidence>
<comment type="caution">
    <text evidence="1">The sequence shown here is derived from an EMBL/GenBank/DDBJ whole genome shotgun (WGS) entry which is preliminary data.</text>
</comment>
<accession>A0ABW4W2M5</accession>
<dbReference type="Proteomes" id="UP001597383">
    <property type="component" value="Unassembled WGS sequence"/>
</dbReference>
<organism evidence="1 2">
    <name type="scientific">Ornithinibacillus salinisoli</name>
    <dbReference type="NCBI Taxonomy" id="1848459"/>
    <lineage>
        <taxon>Bacteria</taxon>
        <taxon>Bacillati</taxon>
        <taxon>Bacillota</taxon>
        <taxon>Bacilli</taxon>
        <taxon>Bacillales</taxon>
        <taxon>Bacillaceae</taxon>
        <taxon>Ornithinibacillus</taxon>
    </lineage>
</organism>
<reference evidence="2" key="1">
    <citation type="journal article" date="2019" name="Int. J. Syst. Evol. Microbiol.">
        <title>The Global Catalogue of Microorganisms (GCM) 10K type strain sequencing project: providing services to taxonomists for standard genome sequencing and annotation.</title>
        <authorList>
            <consortium name="The Broad Institute Genomics Platform"/>
            <consortium name="The Broad Institute Genome Sequencing Center for Infectious Disease"/>
            <person name="Wu L."/>
            <person name="Ma J."/>
        </authorList>
    </citation>
    <scope>NUCLEOTIDE SEQUENCE [LARGE SCALE GENOMIC DNA]</scope>
    <source>
        <strain evidence="2">R28</strain>
    </source>
</reference>
<gene>
    <name evidence="1" type="ORF">ACFSJF_17330</name>
</gene>
<evidence type="ECO:0000313" key="1">
    <source>
        <dbReference type="EMBL" id="MFD2046044.1"/>
    </source>
</evidence>